<proteinExistence type="predicted"/>
<accession>A0ABR3P202</accession>
<dbReference type="SUPFAM" id="SSF57997">
    <property type="entry name" value="Tropomyosin"/>
    <property type="match status" value="1"/>
</dbReference>
<dbReference type="RefSeq" id="XP_069196500.1">
    <property type="nucleotide sequence ID" value="XM_069344087.1"/>
</dbReference>
<gene>
    <name evidence="2" type="ORF">AAFC00_004444</name>
</gene>
<feature type="coiled-coil region" evidence="1">
    <location>
        <begin position="84"/>
        <end position="210"/>
    </location>
</feature>
<organism evidence="2 3">
    <name type="scientific">Neodothiora populina</name>
    <dbReference type="NCBI Taxonomy" id="2781224"/>
    <lineage>
        <taxon>Eukaryota</taxon>
        <taxon>Fungi</taxon>
        <taxon>Dikarya</taxon>
        <taxon>Ascomycota</taxon>
        <taxon>Pezizomycotina</taxon>
        <taxon>Dothideomycetes</taxon>
        <taxon>Dothideomycetidae</taxon>
        <taxon>Dothideales</taxon>
        <taxon>Dothioraceae</taxon>
        <taxon>Neodothiora</taxon>
    </lineage>
</organism>
<sequence length="528" mass="59971">MATVNGDGEGQKVPDDTVSPPLAAMRQMFDLIKECVTYEEIINNAAKNQELLHKYVVQNDDLHKEIENKDISLKSLVLVHENRFTELSAEKSSLEEMVERTEGEVKELQTKTEELETDKRNYEDQLKDSSVQLEELKKKNEEIEEECSKKVKDLEEDLSKQSKDAEEQKTTAEAKIKKLRDMFSKTSASLKALEQKHESLHKKGEKTEAQLATCQKKLSVWEGYKSGLNEEPLENIASEIHKLCYQTHALAQKYFLMNLPISFKQQKADNLLEKLNEIPALANVSFVPTSDSEPAKDFRTALAFSVLTNLIMKHVFRPTFVGQNQLLQMLLSEQARTDSKKELLCRALILSLSEEDEDLTTLDSSRFTAEVADNLHPMLATDQKDFFDEELDALMAQARTLWSLIQHNVVRIEAVIYEEGDYDKWKTLQINSTNVEGTIQDLPPSENPAEDPVEFVLFPAFYSISEGKENEYFYAGYALRGSQVSEIQLEMEHNTRTVGRMGFPRRKMSNVEASSPGFASGLPTPPAV</sequence>
<keyword evidence="1" id="KW-0175">Coiled coil</keyword>
<name>A0ABR3P202_9PEZI</name>
<evidence type="ECO:0000256" key="1">
    <source>
        <dbReference type="SAM" id="Coils"/>
    </source>
</evidence>
<dbReference type="Proteomes" id="UP001562354">
    <property type="component" value="Unassembled WGS sequence"/>
</dbReference>
<keyword evidence="3" id="KW-1185">Reference proteome</keyword>
<dbReference type="EMBL" id="JBFMKM010000016">
    <property type="protein sequence ID" value="KAL1296818.1"/>
    <property type="molecule type" value="Genomic_DNA"/>
</dbReference>
<reference evidence="2 3" key="1">
    <citation type="submission" date="2024-07" db="EMBL/GenBank/DDBJ databases">
        <title>Draft sequence of the Neodothiora populina.</title>
        <authorList>
            <person name="Drown D.D."/>
            <person name="Schuette U.S."/>
            <person name="Buechlein A.B."/>
            <person name="Rusch D.R."/>
            <person name="Winton L.W."/>
            <person name="Adams G.A."/>
        </authorList>
    </citation>
    <scope>NUCLEOTIDE SEQUENCE [LARGE SCALE GENOMIC DNA]</scope>
    <source>
        <strain evidence="2 3">CPC 39397</strain>
    </source>
</reference>
<protein>
    <submittedName>
        <fullName evidence="2">Uncharacterized protein</fullName>
    </submittedName>
</protein>
<evidence type="ECO:0000313" key="3">
    <source>
        <dbReference type="Proteomes" id="UP001562354"/>
    </source>
</evidence>
<dbReference type="GeneID" id="95978144"/>
<evidence type="ECO:0000313" key="2">
    <source>
        <dbReference type="EMBL" id="KAL1296818.1"/>
    </source>
</evidence>
<dbReference type="Gene3D" id="1.20.5.170">
    <property type="match status" value="1"/>
</dbReference>
<comment type="caution">
    <text evidence="2">The sequence shown here is derived from an EMBL/GenBank/DDBJ whole genome shotgun (WGS) entry which is preliminary data.</text>
</comment>